<dbReference type="GO" id="GO:0045717">
    <property type="term" value="P:negative regulation of fatty acid biosynthetic process"/>
    <property type="evidence" value="ECO:0007669"/>
    <property type="project" value="UniProtKB-ARBA"/>
</dbReference>
<dbReference type="Gene3D" id="3.30.10.20">
    <property type="match status" value="1"/>
</dbReference>
<dbReference type="InterPro" id="IPR008271">
    <property type="entry name" value="Ser/Thr_kinase_AS"/>
</dbReference>
<evidence type="ECO:0000256" key="4">
    <source>
        <dbReference type="ARBA" id="ARBA00022741"/>
    </source>
</evidence>
<evidence type="ECO:0000256" key="3">
    <source>
        <dbReference type="ARBA" id="ARBA00022679"/>
    </source>
</evidence>
<name>A0A8J3ZB31_9ACTN</name>
<dbReference type="PROSITE" id="PS00108">
    <property type="entry name" value="PROTEIN_KINASE_ST"/>
    <property type="match status" value="1"/>
</dbReference>
<keyword evidence="13" id="KW-1185">Reference proteome</keyword>
<dbReference type="AlphaFoldDB" id="A0A8J3ZB31"/>
<organism evidence="12 13">
    <name type="scientific">Virgisporangium aurantiacum</name>
    <dbReference type="NCBI Taxonomy" id="175570"/>
    <lineage>
        <taxon>Bacteria</taxon>
        <taxon>Bacillati</taxon>
        <taxon>Actinomycetota</taxon>
        <taxon>Actinomycetes</taxon>
        <taxon>Micromonosporales</taxon>
        <taxon>Micromonosporaceae</taxon>
        <taxon>Virgisporangium</taxon>
    </lineage>
</organism>
<keyword evidence="3" id="KW-0808">Transferase</keyword>
<dbReference type="InterPro" id="IPR000719">
    <property type="entry name" value="Prot_kinase_dom"/>
</dbReference>
<dbReference type="SUPFAM" id="SSF56112">
    <property type="entry name" value="Protein kinase-like (PK-like)"/>
    <property type="match status" value="1"/>
</dbReference>
<feature type="region of interest" description="Disordered" evidence="9">
    <location>
        <begin position="324"/>
        <end position="460"/>
    </location>
</feature>
<comment type="catalytic activity">
    <reaction evidence="8">
        <text>L-seryl-[protein] + ATP = O-phospho-L-seryl-[protein] + ADP + H(+)</text>
        <dbReference type="Rhea" id="RHEA:17989"/>
        <dbReference type="Rhea" id="RHEA-COMP:9863"/>
        <dbReference type="Rhea" id="RHEA-COMP:11604"/>
        <dbReference type="ChEBI" id="CHEBI:15378"/>
        <dbReference type="ChEBI" id="CHEBI:29999"/>
        <dbReference type="ChEBI" id="CHEBI:30616"/>
        <dbReference type="ChEBI" id="CHEBI:83421"/>
        <dbReference type="ChEBI" id="CHEBI:456216"/>
        <dbReference type="EC" id="2.7.11.1"/>
    </reaction>
</comment>
<evidence type="ECO:0000313" key="12">
    <source>
        <dbReference type="EMBL" id="GIJ59613.1"/>
    </source>
</evidence>
<feature type="compositionally biased region" description="Pro residues" evidence="9">
    <location>
        <begin position="368"/>
        <end position="390"/>
    </location>
</feature>
<feature type="transmembrane region" description="Helical" evidence="10">
    <location>
        <begin position="491"/>
        <end position="517"/>
    </location>
</feature>
<keyword evidence="4" id="KW-0547">Nucleotide-binding</keyword>
<evidence type="ECO:0000256" key="1">
    <source>
        <dbReference type="ARBA" id="ARBA00012513"/>
    </source>
</evidence>
<dbReference type="Gene3D" id="3.30.200.20">
    <property type="entry name" value="Phosphorylase Kinase, domain 1"/>
    <property type="match status" value="1"/>
</dbReference>
<reference evidence="12" key="1">
    <citation type="submission" date="2021-01" db="EMBL/GenBank/DDBJ databases">
        <title>Whole genome shotgun sequence of Virgisporangium aurantiacum NBRC 16421.</title>
        <authorList>
            <person name="Komaki H."/>
            <person name="Tamura T."/>
        </authorList>
    </citation>
    <scope>NUCLEOTIDE SEQUENCE</scope>
    <source>
        <strain evidence="12">NBRC 16421</strain>
    </source>
</reference>
<evidence type="ECO:0000256" key="6">
    <source>
        <dbReference type="ARBA" id="ARBA00022840"/>
    </source>
</evidence>
<proteinExistence type="predicted"/>
<feature type="compositionally biased region" description="Low complexity" evidence="9">
    <location>
        <begin position="471"/>
        <end position="484"/>
    </location>
</feature>
<dbReference type="Pfam" id="PF00069">
    <property type="entry name" value="Pkinase"/>
    <property type="match status" value="1"/>
</dbReference>
<dbReference type="PANTHER" id="PTHR43289:SF6">
    <property type="entry name" value="SERINE_THREONINE-PROTEIN KINASE NEKL-3"/>
    <property type="match status" value="1"/>
</dbReference>
<dbReference type="FunFam" id="3.30.200.20:FF:000035">
    <property type="entry name" value="Serine/threonine protein kinase Stk1"/>
    <property type="match status" value="1"/>
</dbReference>
<dbReference type="GO" id="GO:0004674">
    <property type="term" value="F:protein serine/threonine kinase activity"/>
    <property type="evidence" value="ECO:0007669"/>
    <property type="project" value="UniProtKB-KW"/>
</dbReference>
<dbReference type="Proteomes" id="UP000612585">
    <property type="component" value="Unassembled WGS sequence"/>
</dbReference>
<feature type="region of interest" description="Disordered" evidence="9">
    <location>
        <begin position="276"/>
        <end position="295"/>
    </location>
</feature>
<comment type="catalytic activity">
    <reaction evidence="7">
        <text>L-threonyl-[protein] + ATP = O-phospho-L-threonyl-[protein] + ADP + H(+)</text>
        <dbReference type="Rhea" id="RHEA:46608"/>
        <dbReference type="Rhea" id="RHEA-COMP:11060"/>
        <dbReference type="Rhea" id="RHEA-COMP:11605"/>
        <dbReference type="ChEBI" id="CHEBI:15378"/>
        <dbReference type="ChEBI" id="CHEBI:30013"/>
        <dbReference type="ChEBI" id="CHEBI:30616"/>
        <dbReference type="ChEBI" id="CHEBI:61977"/>
        <dbReference type="ChEBI" id="CHEBI:456216"/>
        <dbReference type="EC" id="2.7.11.1"/>
    </reaction>
</comment>
<dbReference type="PANTHER" id="PTHR43289">
    <property type="entry name" value="MITOGEN-ACTIVATED PROTEIN KINASE KINASE KINASE 20-RELATED"/>
    <property type="match status" value="1"/>
</dbReference>
<sequence length="634" mass="63215">MLSPGTMLGGRYRLDERIAGGGMGDVWRATDEVLGRTVAVKVLLQALVEEPGFAERFRGEARTMATINHPGVVDIYDYGNENDTAFLVMEYIEGDALSRTLSRVGRLTPARTMALMAQAADALHAAHEKGIVHRDVKPGNLLVRPNGTLVLTDFGIARSAMVGQLTAAGSVLGTASYISPEQASGQGATPLSDVYALGVVAYQCLSGRRPFEGDNPLEIAMRHVRDNPPPLPPDIPGPARQVVETAMSKDPSQRYPSAATLGQIARRAAGQLAAANTAARPAVPPSGMPGSPIVAPGSPVGAPVSGPGFGGPVSGVPGAPMSGSGYGSPVSGAPGGPGAPGPVSGAPGSSFQPGPAGAPVGMQAGPTSGPPGYQPGPTSGPPAGFPPPSSGAPYEEGPKPGEGGPGEMGASGTRVMPAGGLTGPVPSGPPAGPGGPPPPPGQFARGAAGVPPPPQQASDTGYTYVQTSMVPGGQPQAPAGGGAPNQRNPRLIALIAGIGVLVLVLCIGGGVVLANFLGDDDKPTGNPTATSTTSAAPTGPTELVDCEGMRGKPFTGVRNHLENVDGFRVKETPVDDSSRAGTVVDVSPCGQQPKGSEIEVKVSNGKGTAGGGPSGGTNPTCNSGGFPFGCQSRR</sequence>
<keyword evidence="10" id="KW-1133">Transmembrane helix</keyword>
<dbReference type="EC" id="2.7.11.1" evidence="1"/>
<keyword evidence="10" id="KW-0472">Membrane</keyword>
<dbReference type="FunFam" id="1.10.510.10:FF:000021">
    <property type="entry name" value="Serine/threonine protein kinase"/>
    <property type="match status" value="1"/>
</dbReference>
<dbReference type="CDD" id="cd14014">
    <property type="entry name" value="STKc_PknB_like"/>
    <property type="match status" value="1"/>
</dbReference>
<evidence type="ECO:0000256" key="7">
    <source>
        <dbReference type="ARBA" id="ARBA00047899"/>
    </source>
</evidence>
<accession>A0A8J3ZB31</accession>
<feature type="compositionally biased region" description="Pro residues" evidence="9">
    <location>
        <begin position="426"/>
        <end position="441"/>
    </location>
</feature>
<feature type="domain" description="Protein kinase" evidence="11">
    <location>
        <begin position="12"/>
        <end position="266"/>
    </location>
</feature>
<dbReference type="PROSITE" id="PS50011">
    <property type="entry name" value="PROTEIN_KINASE_DOM"/>
    <property type="match status" value="1"/>
</dbReference>
<feature type="compositionally biased region" description="Low complexity" evidence="9">
    <location>
        <begin position="341"/>
        <end position="350"/>
    </location>
</feature>
<feature type="compositionally biased region" description="Gly residues" evidence="9">
    <location>
        <begin position="400"/>
        <end position="409"/>
    </location>
</feature>
<dbReference type="GO" id="GO:0005524">
    <property type="term" value="F:ATP binding"/>
    <property type="evidence" value="ECO:0007669"/>
    <property type="project" value="UniProtKB-KW"/>
</dbReference>
<feature type="region of interest" description="Disordered" evidence="9">
    <location>
        <begin position="600"/>
        <end position="634"/>
    </location>
</feature>
<keyword evidence="5" id="KW-0418">Kinase</keyword>
<keyword evidence="2" id="KW-0723">Serine/threonine-protein kinase</keyword>
<dbReference type="EMBL" id="BOPG01000048">
    <property type="protein sequence ID" value="GIJ59613.1"/>
    <property type="molecule type" value="Genomic_DNA"/>
</dbReference>
<evidence type="ECO:0000256" key="2">
    <source>
        <dbReference type="ARBA" id="ARBA00022527"/>
    </source>
</evidence>
<feature type="region of interest" description="Disordered" evidence="9">
    <location>
        <begin position="465"/>
        <end position="484"/>
    </location>
</feature>
<dbReference type="SMART" id="SM00220">
    <property type="entry name" value="S_TKc"/>
    <property type="match status" value="1"/>
</dbReference>
<evidence type="ECO:0000313" key="13">
    <source>
        <dbReference type="Proteomes" id="UP000612585"/>
    </source>
</evidence>
<dbReference type="InterPro" id="IPR011009">
    <property type="entry name" value="Kinase-like_dom_sf"/>
</dbReference>
<dbReference type="Gene3D" id="1.10.510.10">
    <property type="entry name" value="Transferase(Phosphotransferase) domain 1"/>
    <property type="match status" value="1"/>
</dbReference>
<evidence type="ECO:0000256" key="8">
    <source>
        <dbReference type="ARBA" id="ARBA00048679"/>
    </source>
</evidence>
<protein>
    <recommendedName>
        <fullName evidence="1">non-specific serine/threonine protein kinase</fullName>
        <ecNumber evidence="1">2.7.11.1</ecNumber>
    </recommendedName>
</protein>
<comment type="caution">
    <text evidence="12">The sequence shown here is derived from an EMBL/GenBank/DDBJ whole genome shotgun (WGS) entry which is preliminary data.</text>
</comment>
<keyword evidence="10" id="KW-0812">Transmembrane</keyword>
<evidence type="ECO:0000256" key="5">
    <source>
        <dbReference type="ARBA" id="ARBA00022777"/>
    </source>
</evidence>
<gene>
    <name evidence="12" type="ORF">Vau01_071290</name>
</gene>
<evidence type="ECO:0000259" key="11">
    <source>
        <dbReference type="PROSITE" id="PS50011"/>
    </source>
</evidence>
<keyword evidence="6" id="KW-0067">ATP-binding</keyword>
<evidence type="ECO:0000256" key="10">
    <source>
        <dbReference type="SAM" id="Phobius"/>
    </source>
</evidence>
<evidence type="ECO:0000256" key="9">
    <source>
        <dbReference type="SAM" id="MobiDB-lite"/>
    </source>
</evidence>